<dbReference type="Proteomes" id="UP000261380">
    <property type="component" value="Unplaced"/>
</dbReference>
<evidence type="ECO:0000256" key="6">
    <source>
        <dbReference type="ARBA" id="ARBA00023157"/>
    </source>
</evidence>
<dbReference type="PANTHER" id="PTHR14340">
    <property type="entry name" value="MICROFIBRIL-ASSOCIATED GLYCOPROTEIN 3"/>
    <property type="match status" value="1"/>
</dbReference>
<dbReference type="AlphaFoldDB" id="A0A3B5MIT0"/>
<dbReference type="PANTHER" id="PTHR14340:SF13">
    <property type="entry name" value="TITIN"/>
    <property type="match status" value="1"/>
</dbReference>
<dbReference type="InterPro" id="IPR003961">
    <property type="entry name" value="FN3_dom"/>
</dbReference>
<dbReference type="InterPro" id="IPR003599">
    <property type="entry name" value="Ig_sub"/>
</dbReference>
<dbReference type="InterPro" id="IPR003598">
    <property type="entry name" value="Ig_sub2"/>
</dbReference>
<evidence type="ECO:0000256" key="7">
    <source>
        <dbReference type="ARBA" id="ARBA00023242"/>
    </source>
</evidence>
<dbReference type="Gene3D" id="2.60.40.10">
    <property type="entry name" value="Immunoglobulins"/>
    <property type="match status" value="4"/>
</dbReference>
<dbReference type="InterPro" id="IPR013783">
    <property type="entry name" value="Ig-like_fold"/>
</dbReference>
<dbReference type="CDD" id="cd00063">
    <property type="entry name" value="FN3"/>
    <property type="match status" value="1"/>
</dbReference>
<evidence type="ECO:0000259" key="11">
    <source>
        <dbReference type="PROSITE" id="PS50853"/>
    </source>
</evidence>
<reference evidence="12" key="2">
    <citation type="submission" date="2025-09" db="UniProtKB">
        <authorList>
            <consortium name="Ensembl"/>
        </authorList>
    </citation>
    <scope>IDENTIFICATION</scope>
</reference>
<evidence type="ECO:0000259" key="10">
    <source>
        <dbReference type="PROSITE" id="PS50835"/>
    </source>
</evidence>
<keyword evidence="9" id="KW-0472">Membrane</keyword>
<keyword evidence="7" id="KW-0539">Nucleus</keyword>
<dbReference type="Pfam" id="PF07679">
    <property type="entry name" value="I-set"/>
    <property type="match status" value="3"/>
</dbReference>
<dbReference type="FunFam" id="2.60.40.10:FF:000050">
    <property type="entry name" value="Titin isoform B"/>
    <property type="match status" value="1"/>
</dbReference>
<dbReference type="Ensembl" id="ENSXCOT00000019704.1">
    <property type="protein sequence ID" value="ENSXCOP00000019464.1"/>
    <property type="gene ID" value="ENSXCOG00000014616.1"/>
</dbReference>
<keyword evidence="5" id="KW-0677">Repeat</keyword>
<dbReference type="PROSITE" id="PS50853">
    <property type="entry name" value="FN3"/>
    <property type="match status" value="1"/>
</dbReference>
<dbReference type="GeneTree" id="ENSGT01110000267173"/>
<evidence type="ECO:0000313" key="13">
    <source>
        <dbReference type="Proteomes" id="UP000261380"/>
    </source>
</evidence>
<keyword evidence="8" id="KW-0393">Immunoglobulin domain</keyword>
<dbReference type="SUPFAM" id="SSF48726">
    <property type="entry name" value="Immunoglobulin"/>
    <property type="match status" value="4"/>
</dbReference>
<dbReference type="GO" id="GO:0008307">
    <property type="term" value="F:structural constituent of muscle"/>
    <property type="evidence" value="ECO:0007669"/>
    <property type="project" value="TreeGrafter"/>
</dbReference>
<organism evidence="12 13">
    <name type="scientific">Xiphophorus couchianus</name>
    <name type="common">Monterrey platyfish</name>
    <dbReference type="NCBI Taxonomy" id="32473"/>
    <lineage>
        <taxon>Eukaryota</taxon>
        <taxon>Metazoa</taxon>
        <taxon>Chordata</taxon>
        <taxon>Craniata</taxon>
        <taxon>Vertebrata</taxon>
        <taxon>Euteleostomi</taxon>
        <taxon>Actinopterygii</taxon>
        <taxon>Neopterygii</taxon>
        <taxon>Teleostei</taxon>
        <taxon>Neoteleostei</taxon>
        <taxon>Acanthomorphata</taxon>
        <taxon>Ovalentaria</taxon>
        <taxon>Atherinomorphae</taxon>
        <taxon>Cyprinodontiformes</taxon>
        <taxon>Poeciliidae</taxon>
        <taxon>Poeciliinae</taxon>
        <taxon>Xiphophorus</taxon>
    </lineage>
</organism>
<dbReference type="InterPro" id="IPR007110">
    <property type="entry name" value="Ig-like_dom"/>
</dbReference>
<dbReference type="GO" id="GO:0031430">
    <property type="term" value="C:M band"/>
    <property type="evidence" value="ECO:0007669"/>
    <property type="project" value="TreeGrafter"/>
</dbReference>
<dbReference type="GO" id="GO:0005634">
    <property type="term" value="C:nucleus"/>
    <property type="evidence" value="ECO:0007669"/>
    <property type="project" value="UniProtKB-SubCell"/>
</dbReference>
<evidence type="ECO:0000256" key="3">
    <source>
        <dbReference type="ARBA" id="ARBA00006692"/>
    </source>
</evidence>
<accession>A0A3B5MIT0</accession>
<keyword evidence="4" id="KW-0963">Cytoplasm</keyword>
<evidence type="ECO:0000256" key="5">
    <source>
        <dbReference type="ARBA" id="ARBA00022737"/>
    </source>
</evidence>
<name>A0A3B5MIT0_9TELE</name>
<feature type="domain" description="Fibronectin type-III" evidence="11">
    <location>
        <begin position="382"/>
        <end position="403"/>
    </location>
</feature>
<sequence>MTLFLYHFDFILYYTCNLFFILIYKESLKIMVPPEDIDTQEKKTISFSCKTNRPNATVKWMKAGQEITFSKRIVYRVDKEKHTLTIKDCTLADEGEYTVVAGDDKATNKSDPMASLELPPSVCCTVPPRVELGVNMKSLIVVKAGDNVFLDAEVHGKPLPKVSWKKDGAPLVIAEGMKATQKKHVHLLELYSVTRKETGDYTVLAENLSGSKYQTSAPSFDLRGVYQKTVIAKAGDRVKVEIPVLGKPRPVVSWKKGDMALKETQRINTETTATSTILNISEIKRTDEGQYSMTGKNILGTLTETITVLVHDIPGPPTGPVKLEEHGESLDKANIDITPSFTTLQIDNVDRFDGGKYLVTVENASGSKTAFVNVRVLDTPGPPQNLIVKEVTRDSVSLVWDAP</sequence>
<keyword evidence="6" id="KW-1015">Disulfide bond</keyword>
<keyword evidence="9" id="KW-1133">Transmembrane helix</keyword>
<dbReference type="CDD" id="cd05748">
    <property type="entry name" value="Ig_Titin_like"/>
    <property type="match status" value="1"/>
</dbReference>
<evidence type="ECO:0000256" key="2">
    <source>
        <dbReference type="ARBA" id="ARBA00004496"/>
    </source>
</evidence>
<evidence type="ECO:0008006" key="14">
    <source>
        <dbReference type="Google" id="ProtNLM"/>
    </source>
</evidence>
<reference evidence="12" key="1">
    <citation type="submission" date="2025-08" db="UniProtKB">
        <authorList>
            <consortium name="Ensembl"/>
        </authorList>
    </citation>
    <scope>IDENTIFICATION</scope>
</reference>
<comment type="subcellular location">
    <subcellularLocation>
        <location evidence="2">Cytoplasm</location>
    </subcellularLocation>
    <subcellularLocation>
        <location evidence="1">Nucleus</location>
    </subcellularLocation>
</comment>
<proteinExistence type="inferred from homology"/>
<keyword evidence="9" id="KW-0812">Transmembrane</keyword>
<feature type="domain" description="Ig-like" evidence="10">
    <location>
        <begin position="28"/>
        <end position="115"/>
    </location>
</feature>
<dbReference type="InterPro" id="IPR013098">
    <property type="entry name" value="Ig_I-set"/>
</dbReference>
<evidence type="ECO:0000313" key="12">
    <source>
        <dbReference type="Ensembl" id="ENSXCOP00000019464.1"/>
    </source>
</evidence>
<dbReference type="SMART" id="SM00408">
    <property type="entry name" value="IGc2"/>
    <property type="match status" value="3"/>
</dbReference>
<dbReference type="InterPro" id="IPR036179">
    <property type="entry name" value="Ig-like_dom_sf"/>
</dbReference>
<evidence type="ECO:0000256" key="9">
    <source>
        <dbReference type="SAM" id="Phobius"/>
    </source>
</evidence>
<protein>
    <recommendedName>
        <fullName evidence="14">Ig-like domain-containing protein</fullName>
    </recommendedName>
</protein>
<dbReference type="GO" id="GO:0048738">
    <property type="term" value="P:cardiac muscle tissue development"/>
    <property type="evidence" value="ECO:0007669"/>
    <property type="project" value="TreeGrafter"/>
</dbReference>
<dbReference type="GO" id="GO:0045214">
    <property type="term" value="P:sarcomere organization"/>
    <property type="evidence" value="ECO:0007669"/>
    <property type="project" value="TreeGrafter"/>
</dbReference>
<feature type="domain" description="Ig-like" evidence="10">
    <location>
        <begin position="128"/>
        <end position="221"/>
    </location>
</feature>
<dbReference type="FunFam" id="2.60.40.10:FF:000031">
    <property type="entry name" value="Myosin-binding protein C, slow type"/>
    <property type="match status" value="2"/>
</dbReference>
<keyword evidence="13" id="KW-1185">Reference proteome</keyword>
<evidence type="ECO:0000256" key="1">
    <source>
        <dbReference type="ARBA" id="ARBA00004123"/>
    </source>
</evidence>
<evidence type="ECO:0000256" key="8">
    <source>
        <dbReference type="ARBA" id="ARBA00023319"/>
    </source>
</evidence>
<feature type="transmembrane region" description="Helical" evidence="9">
    <location>
        <begin position="6"/>
        <end position="24"/>
    </location>
</feature>
<comment type="similarity">
    <text evidence="3">Belongs to the protein kinase superfamily. CAMK Ser/Thr protein kinase family.</text>
</comment>
<dbReference type="SMART" id="SM00409">
    <property type="entry name" value="IG"/>
    <property type="match status" value="4"/>
</dbReference>
<evidence type="ECO:0000256" key="4">
    <source>
        <dbReference type="ARBA" id="ARBA00022490"/>
    </source>
</evidence>
<dbReference type="PROSITE" id="PS50835">
    <property type="entry name" value="IG_LIKE"/>
    <property type="match status" value="2"/>
</dbReference>